<accession>A0A0B0N9X4</accession>
<evidence type="ECO:0000313" key="2">
    <source>
        <dbReference type="Proteomes" id="UP000032142"/>
    </source>
</evidence>
<keyword evidence="2" id="KW-1185">Reference proteome</keyword>
<sequence>MVTLVTCHSYPMNSYSSNGLGNKYNISIKHLSFKYINYSNTNFYSKYF</sequence>
<reference evidence="2" key="1">
    <citation type="submission" date="2014-09" db="EMBL/GenBank/DDBJ databases">
        <authorList>
            <person name="Mudge J."/>
            <person name="Ramaraj T."/>
            <person name="Lindquist I.E."/>
            <person name="Bharti A.K."/>
            <person name="Sundararajan A."/>
            <person name="Cameron C.T."/>
            <person name="Woodward J.E."/>
            <person name="May G.D."/>
            <person name="Brubaker C."/>
            <person name="Broadhvest J."/>
            <person name="Wilkins T.A."/>
        </authorList>
    </citation>
    <scope>NUCLEOTIDE SEQUENCE</scope>
    <source>
        <strain evidence="2">cv. AKA8401</strain>
    </source>
</reference>
<dbReference type="Proteomes" id="UP000032142">
    <property type="component" value="Unassembled WGS sequence"/>
</dbReference>
<proteinExistence type="predicted"/>
<evidence type="ECO:0000313" key="1">
    <source>
        <dbReference type="EMBL" id="KHG11303.1"/>
    </source>
</evidence>
<name>A0A0B0N9X4_GOSAR</name>
<dbReference type="EMBL" id="KN395594">
    <property type="protein sequence ID" value="KHG11303.1"/>
    <property type="molecule type" value="Genomic_DNA"/>
</dbReference>
<protein>
    <submittedName>
        <fullName evidence="1">Uncharacterized protein</fullName>
    </submittedName>
</protein>
<gene>
    <name evidence="1" type="ORF">F383_07891</name>
</gene>
<dbReference type="AlphaFoldDB" id="A0A0B0N9X4"/>
<organism evidence="1 2">
    <name type="scientific">Gossypium arboreum</name>
    <name type="common">Tree cotton</name>
    <name type="synonym">Gossypium nanking</name>
    <dbReference type="NCBI Taxonomy" id="29729"/>
    <lineage>
        <taxon>Eukaryota</taxon>
        <taxon>Viridiplantae</taxon>
        <taxon>Streptophyta</taxon>
        <taxon>Embryophyta</taxon>
        <taxon>Tracheophyta</taxon>
        <taxon>Spermatophyta</taxon>
        <taxon>Magnoliopsida</taxon>
        <taxon>eudicotyledons</taxon>
        <taxon>Gunneridae</taxon>
        <taxon>Pentapetalae</taxon>
        <taxon>rosids</taxon>
        <taxon>malvids</taxon>
        <taxon>Malvales</taxon>
        <taxon>Malvaceae</taxon>
        <taxon>Malvoideae</taxon>
        <taxon>Gossypium</taxon>
    </lineage>
</organism>